<evidence type="ECO:0000313" key="2">
    <source>
        <dbReference type="Proteomes" id="UP000003980"/>
    </source>
</evidence>
<protein>
    <submittedName>
        <fullName evidence="1">Uncharacterized protein</fullName>
    </submittedName>
</protein>
<sequence length="110" mass="12367">MSEAQLSVVSRLIVEFEDNVKKAKHATSDDAKRLILRAQAISEQLKLVAESVIAESEKTINSEKQALIDSIRKKFNEERENEISQIRRKAESNLDLAAAEVLRALEGAYK</sequence>
<name>H2C707_9CREN</name>
<dbReference type="OrthoDB" id="34370at2157"/>
<dbReference type="AlphaFoldDB" id="H2C707"/>
<proteinExistence type="predicted"/>
<dbReference type="eggNOG" id="arCOG05939">
    <property type="taxonomic scope" value="Archaea"/>
</dbReference>
<evidence type="ECO:0000313" key="1">
    <source>
        <dbReference type="EMBL" id="EHP69584.1"/>
    </source>
</evidence>
<gene>
    <name evidence="1" type="ORF">MetMK1DRAFT_00023540</name>
</gene>
<dbReference type="Pfam" id="PF26552">
    <property type="entry name" value="DUF8181"/>
    <property type="match status" value="1"/>
</dbReference>
<dbReference type="RefSeq" id="WP_009073788.1">
    <property type="nucleotide sequence ID" value="NZ_JH597768.1"/>
</dbReference>
<accession>H2C707</accession>
<dbReference type="InterPro" id="IPR058494">
    <property type="entry name" value="DUF8181"/>
</dbReference>
<dbReference type="EMBL" id="JH597768">
    <property type="protein sequence ID" value="EHP69584.1"/>
    <property type="molecule type" value="Genomic_DNA"/>
</dbReference>
<keyword evidence="2" id="KW-1185">Reference proteome</keyword>
<dbReference type="Proteomes" id="UP000003980">
    <property type="component" value="Unassembled WGS sequence"/>
</dbReference>
<reference evidence="1 2" key="1">
    <citation type="submission" date="2012-01" db="EMBL/GenBank/DDBJ databases">
        <title>Improved High-Quality Draft sequence of Metallosphaera yellowstonensis MK1.</title>
        <authorList>
            <consortium name="US DOE Joint Genome Institute"/>
            <person name="Lucas S."/>
            <person name="Han J."/>
            <person name="Cheng J.-F."/>
            <person name="Goodwin L."/>
            <person name="Pitluck S."/>
            <person name="Peters L."/>
            <person name="Teshima H."/>
            <person name="Detter J.C."/>
            <person name="Han C."/>
            <person name="Tapia R."/>
            <person name="Land M."/>
            <person name="Hauser L."/>
            <person name="Kyrpides N."/>
            <person name="Kozubal M."/>
            <person name="Macur R.E."/>
            <person name="Jay Z."/>
            <person name="Inskeep W."/>
            <person name="Woyke T."/>
        </authorList>
    </citation>
    <scope>NUCLEOTIDE SEQUENCE [LARGE SCALE GENOMIC DNA]</scope>
    <source>
        <strain evidence="1 2">MK1</strain>
    </source>
</reference>
<dbReference type="Gene3D" id="1.20.5.2950">
    <property type="match status" value="1"/>
</dbReference>
<organism evidence="1 2">
    <name type="scientific">Metallosphaera yellowstonensis MK1</name>
    <dbReference type="NCBI Taxonomy" id="671065"/>
    <lineage>
        <taxon>Archaea</taxon>
        <taxon>Thermoproteota</taxon>
        <taxon>Thermoprotei</taxon>
        <taxon>Sulfolobales</taxon>
        <taxon>Sulfolobaceae</taxon>
        <taxon>Metallosphaera</taxon>
    </lineage>
</organism>
<dbReference type="HOGENOM" id="CLU_172986_0_0_2"/>
<dbReference type="STRING" id="671065.MetMK1DRAFT_00023540"/>